<dbReference type="InterPro" id="IPR001647">
    <property type="entry name" value="HTH_TetR"/>
</dbReference>
<keyword evidence="6" id="KW-1185">Reference proteome</keyword>
<evidence type="ECO:0000313" key="5">
    <source>
        <dbReference type="EMBL" id="QYC42075.1"/>
    </source>
</evidence>
<evidence type="ECO:0000256" key="1">
    <source>
        <dbReference type="ARBA" id="ARBA00023125"/>
    </source>
</evidence>
<reference evidence="5 6" key="1">
    <citation type="journal article" date="2021" name="ACS Chem. Biol.">
        <title>Genomic-Led Discovery of a Novel Glycopeptide Antibiotic by Nonomuraea coxensis DSM 45129.</title>
        <authorList>
            <person name="Yushchuk O."/>
            <person name="Vior N.M."/>
            <person name="Andreo-Vidal A."/>
            <person name="Berini F."/>
            <person name="Ruckert C."/>
            <person name="Busche T."/>
            <person name="Binda E."/>
            <person name="Kalinowski J."/>
            <person name="Truman A.W."/>
            <person name="Marinelli F."/>
        </authorList>
    </citation>
    <scope>NUCLEOTIDE SEQUENCE [LARGE SCALE GENOMIC DNA]</scope>
    <source>
        <strain evidence="5 6">DSM 45129</strain>
    </source>
</reference>
<protein>
    <recommendedName>
        <fullName evidence="4">HTH tetR-type domain-containing protein</fullName>
    </recommendedName>
</protein>
<dbReference type="PROSITE" id="PS50977">
    <property type="entry name" value="HTH_TETR_2"/>
    <property type="match status" value="1"/>
</dbReference>
<name>A0ABX8U2Z5_9ACTN</name>
<evidence type="ECO:0000256" key="2">
    <source>
        <dbReference type="PROSITE-ProRule" id="PRU00335"/>
    </source>
</evidence>
<organism evidence="5 6">
    <name type="scientific">Nonomuraea coxensis DSM 45129</name>
    <dbReference type="NCBI Taxonomy" id="1122611"/>
    <lineage>
        <taxon>Bacteria</taxon>
        <taxon>Bacillati</taxon>
        <taxon>Actinomycetota</taxon>
        <taxon>Actinomycetes</taxon>
        <taxon>Streptosporangiales</taxon>
        <taxon>Streptosporangiaceae</taxon>
        <taxon>Nonomuraea</taxon>
    </lineage>
</organism>
<dbReference type="InterPro" id="IPR009057">
    <property type="entry name" value="Homeodomain-like_sf"/>
</dbReference>
<proteinExistence type="predicted"/>
<sequence>MPQSYPPEPGPSMPAGPARRRRRLTDEETGRRMLDTALAMVHRDGLTVGLDHLGFEDVIRDAGVSRAAVYRRWPYKDLFFGDLLRELAGGAAPASAPALETTREVLGSVLAARAGDLATPEGRHDVITELLRVTAVSDFEAVHGSAEWRTYLALQATFLSLSEGALRADVQAALARSEQRFVERVAHGWEAVATALGYRPRPGTGGGFPLIATLACAAMRGLVLMALPEPGLLDRRVPANPTGASAAADWSLLGLAAAGLAVTYLEPDPDVTWDDARLAALTGSGLTRARTEPGS</sequence>
<evidence type="ECO:0000313" key="6">
    <source>
        <dbReference type="Proteomes" id="UP000824681"/>
    </source>
</evidence>
<dbReference type="EMBL" id="CP068985">
    <property type="protein sequence ID" value="QYC42075.1"/>
    <property type="molecule type" value="Genomic_DNA"/>
</dbReference>
<feature type="region of interest" description="Disordered" evidence="3">
    <location>
        <begin position="1"/>
        <end position="29"/>
    </location>
</feature>
<dbReference type="Gene3D" id="1.10.357.10">
    <property type="entry name" value="Tetracycline Repressor, domain 2"/>
    <property type="match status" value="1"/>
</dbReference>
<evidence type="ECO:0000256" key="3">
    <source>
        <dbReference type="SAM" id="MobiDB-lite"/>
    </source>
</evidence>
<feature type="domain" description="HTH tetR-type" evidence="4">
    <location>
        <begin position="27"/>
        <end position="91"/>
    </location>
</feature>
<dbReference type="RefSeq" id="WP_157383329.1">
    <property type="nucleotide sequence ID" value="NZ_CP068985.1"/>
</dbReference>
<accession>A0ABX8U2Z5</accession>
<keyword evidence="1 2" id="KW-0238">DNA-binding</keyword>
<evidence type="ECO:0000259" key="4">
    <source>
        <dbReference type="PROSITE" id="PS50977"/>
    </source>
</evidence>
<feature type="compositionally biased region" description="Pro residues" evidence="3">
    <location>
        <begin position="1"/>
        <end position="14"/>
    </location>
</feature>
<feature type="DNA-binding region" description="H-T-H motif" evidence="2">
    <location>
        <begin position="54"/>
        <end position="73"/>
    </location>
</feature>
<gene>
    <name evidence="5" type="ORF">Nocox_22355</name>
</gene>
<dbReference type="Proteomes" id="UP000824681">
    <property type="component" value="Chromosome"/>
</dbReference>
<dbReference type="SUPFAM" id="SSF46689">
    <property type="entry name" value="Homeodomain-like"/>
    <property type="match status" value="1"/>
</dbReference>